<comment type="caution">
    <text evidence="1">The sequence shown here is derived from an EMBL/GenBank/DDBJ whole genome shotgun (WGS) entry which is preliminary data.</text>
</comment>
<dbReference type="RefSeq" id="WP_124216014.1">
    <property type="nucleotide sequence ID" value="NZ_PTLS01000018.1"/>
</dbReference>
<gene>
    <name evidence="1" type="ORF">C5O77_01705</name>
</gene>
<evidence type="ECO:0000313" key="1">
    <source>
        <dbReference type="EMBL" id="RMX26368.1"/>
    </source>
</evidence>
<dbReference type="Proteomes" id="UP000276940">
    <property type="component" value="Unassembled WGS sequence"/>
</dbReference>
<dbReference type="NCBIfam" id="TIGR01637">
    <property type="entry name" value="phage_arpU"/>
    <property type="match status" value="1"/>
</dbReference>
<proteinExistence type="predicted"/>
<sequence>MKTSKKYSKEQLNTVYHNVDNFLKDDYPTIYRKSSEWFITSPSLDGMPKAPAQINKNEDKFINHSIYDMANKIIHAAIGGCSKESKIIIQGRYFDKLKQQHIQMKLNVSGNSPYYRKLKRACLEYAECLATISKYYHIDKSIIPDLRIKEDAKV</sequence>
<name>A0A3M6SG75_LIMRT</name>
<dbReference type="InterPro" id="IPR006524">
    <property type="entry name" value="ArpU-like"/>
</dbReference>
<organism evidence="1 2">
    <name type="scientific">Limosilactobacillus reuteri</name>
    <name type="common">Lactobacillus reuteri</name>
    <dbReference type="NCBI Taxonomy" id="1598"/>
    <lineage>
        <taxon>Bacteria</taxon>
        <taxon>Bacillati</taxon>
        <taxon>Bacillota</taxon>
        <taxon>Bacilli</taxon>
        <taxon>Lactobacillales</taxon>
        <taxon>Lactobacillaceae</taxon>
        <taxon>Limosilactobacillus</taxon>
    </lineage>
</organism>
<dbReference type="EMBL" id="PTLS01000018">
    <property type="protein sequence ID" value="RMX26368.1"/>
    <property type="molecule type" value="Genomic_DNA"/>
</dbReference>
<accession>A0A3M6SG75</accession>
<reference evidence="1 2" key="1">
    <citation type="journal article" date="2018" name="J Appl Environ Microbiol">
        <title>The gut symbionts Lactobacillus reuteri R2lc and 2010 encode a polyketide synthase cluster that activates the mammalian aryl-hydrocarbon receptor.</title>
        <authorList>
            <person name="Ozcam M."/>
            <person name="Roos S."/>
            <person name="Van Pijkeren J.P."/>
        </authorList>
    </citation>
    <scope>NUCLEOTIDE SEQUENCE [LARGE SCALE GENOMIC DNA]</scope>
    <source>
        <strain evidence="1 2">R2lc</strain>
    </source>
</reference>
<evidence type="ECO:0008006" key="3">
    <source>
        <dbReference type="Google" id="ProtNLM"/>
    </source>
</evidence>
<evidence type="ECO:0000313" key="2">
    <source>
        <dbReference type="Proteomes" id="UP000276940"/>
    </source>
</evidence>
<dbReference type="AlphaFoldDB" id="A0A3M6SG75"/>
<protein>
    <recommendedName>
        <fullName evidence="3">Transcriptional regulator</fullName>
    </recommendedName>
</protein>